<dbReference type="AlphaFoldDB" id="A3LP45"/>
<dbReference type="KEGG" id="pic:PICST_29817"/>
<accession>A3LP45</accession>
<proteinExistence type="predicted"/>
<sequence>MRFRMLPRSLKRHVREALHLPKRRTSFNLEDYFPSTEDTIASTAPTTSTFSTDTAMTITSIFNLERDIHQSQLNNKAESTVDTCNSGCSNCRLNHIERSVPADHSFKDDKCDKPNHSSGVGLDAYPLPENVPRYEFDFNHVFDRCLKEIQDVMKHFNDSSHEVSSEPGATEILNRVAIPYGRYHIDGRLQRKERDTILVSDSDSKFRAEATNPRNSYVAYVLNVNHAFDHLFNEFKELTEVVGKYICESVSETVVQSDTQFETKPTSQEEATYPVYDSVGSIVCQFELTNTDGDNSTSTIASTTADTFSIPTNFFKEEVDDSTIPTDPVPWKVDVLPTKTMQKQTQSQFGQESDVQSTSNPISNPISTKENTETTPEMKSTTVKNNILSWMPRAKLHWRQQTQASTHASQNYKEEFKKLEALIKEQHELLYDEKLDTATRKLIQKKILEYVERKEELQQKLNSP</sequence>
<protein>
    <submittedName>
        <fullName evidence="3">Uncharacterized protein</fullName>
    </submittedName>
</protein>
<feature type="coiled-coil region" evidence="1">
    <location>
        <begin position="409"/>
        <end position="460"/>
    </location>
</feature>
<gene>
    <name evidence="3" type="ORF">PICST_29817</name>
</gene>
<evidence type="ECO:0000256" key="2">
    <source>
        <dbReference type="SAM" id="MobiDB-lite"/>
    </source>
</evidence>
<dbReference type="RefSeq" id="XP_001382459.2">
    <property type="nucleotide sequence ID" value="XM_001382422.1"/>
</dbReference>
<dbReference type="EMBL" id="CP000496">
    <property type="protein sequence ID" value="ABN64430.2"/>
    <property type="molecule type" value="Genomic_DNA"/>
</dbReference>
<evidence type="ECO:0000256" key="1">
    <source>
        <dbReference type="SAM" id="Coils"/>
    </source>
</evidence>
<dbReference type="HOGENOM" id="CLU_589399_0_0_1"/>
<keyword evidence="1" id="KW-0175">Coiled coil</keyword>
<dbReference type="InParanoid" id="A3LP45"/>
<keyword evidence="4" id="KW-1185">Reference proteome</keyword>
<evidence type="ECO:0000313" key="4">
    <source>
        <dbReference type="Proteomes" id="UP000002258"/>
    </source>
</evidence>
<organism evidence="3 4">
    <name type="scientific">Scheffersomyces stipitis (strain ATCC 58785 / CBS 6054 / NBRC 10063 / NRRL Y-11545)</name>
    <name type="common">Yeast</name>
    <name type="synonym">Pichia stipitis</name>
    <dbReference type="NCBI Taxonomy" id="322104"/>
    <lineage>
        <taxon>Eukaryota</taxon>
        <taxon>Fungi</taxon>
        <taxon>Dikarya</taxon>
        <taxon>Ascomycota</taxon>
        <taxon>Saccharomycotina</taxon>
        <taxon>Pichiomycetes</taxon>
        <taxon>Debaryomycetaceae</taxon>
        <taxon>Scheffersomyces</taxon>
    </lineage>
</organism>
<feature type="region of interest" description="Disordered" evidence="2">
    <location>
        <begin position="342"/>
        <end position="380"/>
    </location>
</feature>
<evidence type="ECO:0000313" key="3">
    <source>
        <dbReference type="EMBL" id="ABN64430.2"/>
    </source>
</evidence>
<dbReference type="GeneID" id="4836972"/>
<dbReference type="Proteomes" id="UP000002258">
    <property type="component" value="Chromosome 2"/>
</dbReference>
<name>A3LP45_PICST</name>
<reference evidence="3 4" key="1">
    <citation type="journal article" date="2007" name="Nat. Biotechnol.">
        <title>Genome sequence of the lignocellulose-bioconverting and xylose-fermenting yeast Pichia stipitis.</title>
        <authorList>
            <person name="Jeffries T.W."/>
            <person name="Grigoriev I.V."/>
            <person name="Grimwood J."/>
            <person name="Laplaza J.M."/>
            <person name="Aerts A."/>
            <person name="Salamov A."/>
            <person name="Schmutz J."/>
            <person name="Lindquist E."/>
            <person name="Dehal P."/>
            <person name="Shapiro H."/>
            <person name="Jin Y.S."/>
            <person name="Passoth V."/>
            <person name="Richardson P.M."/>
        </authorList>
    </citation>
    <scope>NUCLEOTIDE SEQUENCE [LARGE SCALE GENOMIC DNA]</scope>
    <source>
        <strain evidence="4">ATCC 58785 / CBS 6054 / NBRC 10063 / NRRL Y-11545</strain>
    </source>
</reference>